<dbReference type="CDD" id="cd05237">
    <property type="entry name" value="UDP_invert_4-6DH_SDR_e"/>
    <property type="match status" value="1"/>
</dbReference>
<reference evidence="4 5" key="1">
    <citation type="submission" date="2020-08" db="EMBL/GenBank/DDBJ databases">
        <title>Genome sequencing of Purple Non-Sulfur Bacteria from various extreme environments.</title>
        <authorList>
            <person name="Mayer M."/>
        </authorList>
    </citation>
    <scope>NUCLEOTIDE SEQUENCE [LARGE SCALE GENOMIC DNA]</scope>
    <source>
        <strain evidence="4 5">JA135</strain>
    </source>
</reference>
<name>A0A7W6S1X9_9PROT</name>
<evidence type="ECO:0000313" key="4">
    <source>
        <dbReference type="EMBL" id="MBB4287393.1"/>
    </source>
</evidence>
<dbReference type="AlphaFoldDB" id="A0A7W6S1X9"/>
<dbReference type="Gene3D" id="3.40.50.720">
    <property type="entry name" value="NAD(P)-binding Rossmann-like Domain"/>
    <property type="match status" value="2"/>
</dbReference>
<keyword evidence="2" id="KW-0472">Membrane</keyword>
<evidence type="ECO:0000256" key="2">
    <source>
        <dbReference type="SAM" id="Phobius"/>
    </source>
</evidence>
<keyword evidence="2" id="KW-0812">Transmembrane</keyword>
<dbReference type="SUPFAM" id="SSF51735">
    <property type="entry name" value="NAD(P)-binding Rossmann-fold domains"/>
    <property type="match status" value="1"/>
</dbReference>
<dbReference type="Pfam" id="PF02719">
    <property type="entry name" value="Polysacc_synt_2"/>
    <property type="match status" value="1"/>
</dbReference>
<dbReference type="InterPro" id="IPR029063">
    <property type="entry name" value="SAM-dependent_MTases_sf"/>
</dbReference>
<comment type="similarity">
    <text evidence="1">Belongs to the polysaccharide synthase family.</text>
</comment>
<evidence type="ECO:0000256" key="1">
    <source>
        <dbReference type="ARBA" id="ARBA00007430"/>
    </source>
</evidence>
<dbReference type="PANTHER" id="PTHR43318">
    <property type="entry name" value="UDP-N-ACETYLGLUCOSAMINE 4,6-DEHYDRATASE"/>
    <property type="match status" value="1"/>
</dbReference>
<sequence>MLLPDFLRTSPRARIAYLHDVMMAGLSFLLSIYLRVGEAWPRHVETETLVIGTALFAVIAAAVFLYQPMYKGIWRYASMKDLVAITRAVTLTILIFVPAMFLVTRLDDLPRSTLIINWFVLMALLGGPRFAYRILKDRRLDFRYETRRDPHAIPVLLVGAGDGAELFLRSLLREPDASYRVVGILTRKRHRVGRRIHDVEVMGTLDQVADVVGTLSGRNLRPMKLVLTHADFTGDEVQALLDAADRLGLTLARLPRPTDLRDGAADRLDVRPVSVEDLLGRPQAVLDRAAIAALIAGRRVLVTGAGGSIGSELVRQVAALGPAALTLLDNSEFALYSIDLEIAERHPTLPRAPRLGSVRDRRRLDAVMAEARPEVVFHAAALKHVPLVELNPVEGIWTNAVGSRHVADACRASGVAALVMISTDKAVNPTSIMGAAKRAAECYCQALDVLDQGKPQRTHFITVRFGNVLGSTGSVVPLFQRQLARGGPLTVTHPDMTRYFMTIREAVELVLQAAALGSGADTYRGRIFVLDMGKPVRIVDLARQMIRLAGLRPDADIRIAYTGPRPGEKLSEEIFHGGETTVPTEREGVLIADPRRLDHARVARLMDGLEAACMAGETERALAVLGDLVPEFGAEAVPA</sequence>
<dbReference type="SUPFAM" id="SSF53335">
    <property type="entry name" value="S-adenosyl-L-methionine-dependent methyltransferases"/>
    <property type="match status" value="1"/>
</dbReference>
<dbReference type="PANTHER" id="PTHR43318:SF1">
    <property type="entry name" value="POLYSACCHARIDE BIOSYNTHESIS PROTEIN EPSC-RELATED"/>
    <property type="match status" value="1"/>
</dbReference>
<evidence type="ECO:0000259" key="3">
    <source>
        <dbReference type="Pfam" id="PF02719"/>
    </source>
</evidence>
<feature type="transmembrane region" description="Helical" evidence="2">
    <location>
        <begin position="15"/>
        <end position="36"/>
    </location>
</feature>
<protein>
    <submittedName>
        <fullName evidence="4">O-antigen biosynthesis protein WbqV</fullName>
    </submittedName>
</protein>
<feature type="transmembrane region" description="Helical" evidence="2">
    <location>
        <begin position="115"/>
        <end position="132"/>
    </location>
</feature>
<feature type="transmembrane region" description="Helical" evidence="2">
    <location>
        <begin position="48"/>
        <end position="70"/>
    </location>
</feature>
<feature type="transmembrane region" description="Helical" evidence="2">
    <location>
        <begin position="82"/>
        <end position="103"/>
    </location>
</feature>
<proteinExistence type="inferred from homology"/>
<dbReference type="InterPro" id="IPR003869">
    <property type="entry name" value="Polysac_CapD-like"/>
</dbReference>
<comment type="caution">
    <text evidence="4">The sequence shown here is derived from an EMBL/GenBank/DDBJ whole genome shotgun (WGS) entry which is preliminary data.</text>
</comment>
<keyword evidence="2" id="KW-1133">Transmembrane helix</keyword>
<dbReference type="InterPro" id="IPR036291">
    <property type="entry name" value="NAD(P)-bd_dom_sf"/>
</dbReference>
<accession>A0A7W6S1X9</accession>
<dbReference type="EMBL" id="JACIGI010000035">
    <property type="protein sequence ID" value="MBB4287393.1"/>
    <property type="molecule type" value="Genomic_DNA"/>
</dbReference>
<evidence type="ECO:0000313" key="5">
    <source>
        <dbReference type="Proteomes" id="UP000555728"/>
    </source>
</evidence>
<gene>
    <name evidence="4" type="ORF">GGD88_003140</name>
</gene>
<dbReference type="Proteomes" id="UP000555728">
    <property type="component" value="Unassembled WGS sequence"/>
</dbReference>
<dbReference type="InterPro" id="IPR051203">
    <property type="entry name" value="Polysaccharide_Synthase-Rel"/>
</dbReference>
<feature type="domain" description="Polysaccharide biosynthesis protein CapD-like" evidence="3">
    <location>
        <begin position="300"/>
        <end position="591"/>
    </location>
</feature>
<organism evidence="4 5">
    <name type="scientific">Roseospira goensis</name>
    <dbReference type="NCBI Taxonomy" id="391922"/>
    <lineage>
        <taxon>Bacteria</taxon>
        <taxon>Pseudomonadati</taxon>
        <taxon>Pseudomonadota</taxon>
        <taxon>Alphaproteobacteria</taxon>
        <taxon>Rhodospirillales</taxon>
        <taxon>Rhodospirillaceae</taxon>
        <taxon>Roseospira</taxon>
    </lineage>
</organism>
<keyword evidence="5" id="KW-1185">Reference proteome</keyword>
<dbReference type="Pfam" id="PF13727">
    <property type="entry name" value="CoA_binding_3"/>
    <property type="match status" value="1"/>
</dbReference>